<dbReference type="GO" id="GO:0016853">
    <property type="term" value="F:isomerase activity"/>
    <property type="evidence" value="ECO:0007669"/>
    <property type="project" value="UniProtKB-KW"/>
</dbReference>
<dbReference type="SUPFAM" id="SSF75011">
    <property type="entry name" value="3-carboxy-cis,cis-mucoante lactonizing enzyme"/>
    <property type="match status" value="1"/>
</dbReference>
<reference evidence="2" key="1">
    <citation type="submission" date="2019-01" db="EMBL/GenBank/DDBJ databases">
        <title>Draft genome sequences of three monokaryotic isolates of the white-rot basidiomycete fungus Dichomitus squalens.</title>
        <authorList>
            <consortium name="DOE Joint Genome Institute"/>
            <person name="Lopez S.C."/>
            <person name="Andreopoulos B."/>
            <person name="Pangilinan J."/>
            <person name="Lipzen A."/>
            <person name="Riley R."/>
            <person name="Ahrendt S."/>
            <person name="Ng V."/>
            <person name="Barry K."/>
            <person name="Daum C."/>
            <person name="Grigoriev I.V."/>
            <person name="Hilden K.S."/>
            <person name="Makela M.R."/>
            <person name="de Vries R.P."/>
        </authorList>
    </citation>
    <scope>NUCLEOTIDE SEQUENCE [LARGE SCALE GENOMIC DNA]</scope>
    <source>
        <strain evidence="2">OM18370.1</strain>
    </source>
</reference>
<protein>
    <submittedName>
        <fullName evidence="2">Putative isomerase YbhE</fullName>
    </submittedName>
</protein>
<dbReference type="GO" id="GO:0017057">
    <property type="term" value="F:6-phosphogluconolactonase activity"/>
    <property type="evidence" value="ECO:0007669"/>
    <property type="project" value="TreeGrafter"/>
</dbReference>
<dbReference type="OrthoDB" id="9972196at2759"/>
<dbReference type="PANTHER" id="PTHR30344">
    <property type="entry name" value="6-PHOSPHOGLUCONOLACTONASE-RELATED"/>
    <property type="match status" value="1"/>
</dbReference>
<organism evidence="2">
    <name type="scientific">Dichomitus squalens</name>
    <dbReference type="NCBI Taxonomy" id="114155"/>
    <lineage>
        <taxon>Eukaryota</taxon>
        <taxon>Fungi</taxon>
        <taxon>Dikarya</taxon>
        <taxon>Basidiomycota</taxon>
        <taxon>Agaricomycotina</taxon>
        <taxon>Agaricomycetes</taxon>
        <taxon>Polyporales</taxon>
        <taxon>Polyporaceae</taxon>
        <taxon>Dichomitus</taxon>
    </lineage>
</organism>
<proteinExistence type="inferred from homology"/>
<dbReference type="EMBL" id="ML143500">
    <property type="protein sequence ID" value="TBU23591.1"/>
    <property type="molecule type" value="Genomic_DNA"/>
</dbReference>
<dbReference type="Proteomes" id="UP000292957">
    <property type="component" value="Unassembled WGS sequence"/>
</dbReference>
<dbReference type="InterPro" id="IPR015943">
    <property type="entry name" value="WD40/YVTN_repeat-like_dom_sf"/>
</dbReference>
<name>A0A4Q9MCZ8_9APHY</name>
<dbReference type="AlphaFoldDB" id="A0A4Q9MCZ8"/>
<evidence type="ECO:0000313" key="2">
    <source>
        <dbReference type="EMBL" id="TBU23591.1"/>
    </source>
</evidence>
<dbReference type="InterPro" id="IPR019405">
    <property type="entry name" value="Lactonase_7-beta_prop"/>
</dbReference>
<dbReference type="Gene3D" id="2.130.10.10">
    <property type="entry name" value="YVTN repeat-like/Quinoprotein amine dehydrogenase"/>
    <property type="match status" value="1"/>
</dbReference>
<dbReference type="PANTHER" id="PTHR30344:SF7">
    <property type="entry name" value="DUF2415 DOMAIN-CONTAINING PROTEIN"/>
    <property type="match status" value="1"/>
</dbReference>
<comment type="similarity">
    <text evidence="1">Belongs to the cycloisomerase 2 family.</text>
</comment>
<accession>A0A4Q9MCZ8</accession>
<dbReference type="InterPro" id="IPR050282">
    <property type="entry name" value="Cycloisomerase_2"/>
</dbReference>
<evidence type="ECO:0000256" key="1">
    <source>
        <dbReference type="ARBA" id="ARBA00005564"/>
    </source>
</evidence>
<dbReference type="Pfam" id="PF10282">
    <property type="entry name" value="Lactonase"/>
    <property type="match status" value="1"/>
</dbReference>
<keyword evidence="2" id="KW-0413">Isomerase</keyword>
<sequence length="354" mass="37947">MVHRILVASYTSEIYTLAFDQQAPSLTLTSTITVGHHPSWITAHPADKSIAYTALEQSEGKIIALKVDGEGRATDIGEGPSGGADPCSLVALDEELLLGNYSSGTFAAVPLSLEPPYIVAAKTVTVPFTGTGPNKDRQEGSHLHQVIPHPHYKELLIPDLGADKTRRLVRDGDGTWAEKGVISYKAGAGPRHVAFYEDVVYTLLELTSEVVAHRVPPLPQEPILLDTISTMATPPPPEHAAYMLAAEILIPAPNSSYHTPYIYVSNRNDPSPEGDTIAIFSTVDSKGKIGYVTEVRSGLKHLRGMVFGGPDDKYLIAGGVHGGGVKIFERVDGGRSLREIASIDLAAPTGFLWL</sequence>
<gene>
    <name evidence="2" type="ORF">BD311DRAFT_742303</name>
</gene>